<gene>
    <name evidence="1" type="ORF">J2S00_003256</name>
</gene>
<dbReference type="CDD" id="cd07516">
    <property type="entry name" value="HAD_Pase"/>
    <property type="match status" value="1"/>
</dbReference>
<comment type="caution">
    <text evidence="1">The sequence shown here is derived from an EMBL/GenBank/DDBJ whole genome shotgun (WGS) entry which is preliminary data.</text>
</comment>
<dbReference type="InterPro" id="IPR036412">
    <property type="entry name" value="HAD-like_sf"/>
</dbReference>
<accession>A0ABU0CX05</accession>
<dbReference type="Gene3D" id="3.30.1240.10">
    <property type="match status" value="1"/>
</dbReference>
<sequence length="298" mass="32918">MKLVAIDMDGTLLNHKGQISEENACALRRAEQEGLQVIIATGRSYTNAKELLAAAGLHPPIISVNGALLHSEAGKLMACQPLPGTVLKPVWAKLAAQDIYLEVYTNRGIVTKTKSRTILESQWRNFRSSLPSLSADQFYTFLDHHLAQTTQVKDQELQKMLTYKELEVYKLLLYSFDQQQLKELKQELNEISGLNVTSSDRYNLELTSHEATKGKALKKAAHLLRIPLSEVVAIGDNLNDVSMLQIAGFSVAMGNAEEEVKQICDFITLTNDQHGVAHVVYGLLDGQLPHGGQAKQNA</sequence>
<dbReference type="InterPro" id="IPR006379">
    <property type="entry name" value="HAD-SF_hydro_IIB"/>
</dbReference>
<dbReference type="PANTHER" id="PTHR10000">
    <property type="entry name" value="PHOSPHOSERINE PHOSPHATASE"/>
    <property type="match status" value="1"/>
</dbReference>
<dbReference type="PANTHER" id="PTHR10000:SF55">
    <property type="entry name" value="5-AMINO-6-(5-PHOSPHO-D-RIBITYLAMINO)URACIL PHOSPHATASE YCSE"/>
    <property type="match status" value="1"/>
</dbReference>
<dbReference type="PROSITE" id="PS01228">
    <property type="entry name" value="COF_1"/>
    <property type="match status" value="1"/>
</dbReference>
<keyword evidence="2" id="KW-1185">Reference proteome</keyword>
<dbReference type="InterPro" id="IPR000150">
    <property type="entry name" value="Cof"/>
</dbReference>
<evidence type="ECO:0000313" key="1">
    <source>
        <dbReference type="EMBL" id="MDQ0340441.1"/>
    </source>
</evidence>
<dbReference type="SFLD" id="SFLDG01140">
    <property type="entry name" value="C2.B:_Phosphomannomutase_and_P"/>
    <property type="match status" value="1"/>
</dbReference>
<dbReference type="SFLD" id="SFLDS00003">
    <property type="entry name" value="Haloacid_Dehalogenase"/>
    <property type="match status" value="1"/>
</dbReference>
<dbReference type="RefSeq" id="WP_307342080.1">
    <property type="nucleotide sequence ID" value="NZ_JAUSUQ010000014.1"/>
</dbReference>
<proteinExistence type="predicted"/>
<organism evidence="1 2">
    <name type="scientific">Caldalkalibacillus uzonensis</name>
    <dbReference type="NCBI Taxonomy" id="353224"/>
    <lineage>
        <taxon>Bacteria</taxon>
        <taxon>Bacillati</taxon>
        <taxon>Bacillota</taxon>
        <taxon>Bacilli</taxon>
        <taxon>Bacillales</taxon>
        <taxon>Bacillaceae</taxon>
        <taxon>Caldalkalibacillus</taxon>
    </lineage>
</organism>
<dbReference type="NCBIfam" id="TIGR01484">
    <property type="entry name" value="HAD-SF-IIB"/>
    <property type="match status" value="1"/>
</dbReference>
<dbReference type="InterPro" id="IPR023214">
    <property type="entry name" value="HAD_sf"/>
</dbReference>
<dbReference type="SFLD" id="SFLDG01144">
    <property type="entry name" value="C2.B.4:_PGP_Like"/>
    <property type="match status" value="1"/>
</dbReference>
<dbReference type="Pfam" id="PF08282">
    <property type="entry name" value="Hydrolase_3"/>
    <property type="match status" value="1"/>
</dbReference>
<name>A0ABU0CX05_9BACI</name>
<dbReference type="PROSITE" id="PS01229">
    <property type="entry name" value="COF_2"/>
    <property type="match status" value="1"/>
</dbReference>
<dbReference type="EMBL" id="JAUSUQ010000014">
    <property type="protein sequence ID" value="MDQ0340441.1"/>
    <property type="molecule type" value="Genomic_DNA"/>
</dbReference>
<reference evidence="1 2" key="1">
    <citation type="submission" date="2023-07" db="EMBL/GenBank/DDBJ databases">
        <title>Genomic Encyclopedia of Type Strains, Phase IV (KMG-IV): sequencing the most valuable type-strain genomes for metagenomic binning, comparative biology and taxonomic classification.</title>
        <authorList>
            <person name="Goeker M."/>
        </authorList>
    </citation>
    <scope>NUCLEOTIDE SEQUENCE [LARGE SCALE GENOMIC DNA]</scope>
    <source>
        <strain evidence="1 2">DSM 17740</strain>
    </source>
</reference>
<dbReference type="NCBIfam" id="TIGR00099">
    <property type="entry name" value="Cof-subfamily"/>
    <property type="match status" value="1"/>
</dbReference>
<dbReference type="Proteomes" id="UP001232445">
    <property type="component" value="Unassembled WGS sequence"/>
</dbReference>
<dbReference type="SUPFAM" id="SSF56784">
    <property type="entry name" value="HAD-like"/>
    <property type="match status" value="1"/>
</dbReference>
<protein>
    <submittedName>
        <fullName evidence="1">Cof subfamily protein (Haloacid dehalogenase superfamily)</fullName>
    </submittedName>
</protein>
<evidence type="ECO:0000313" key="2">
    <source>
        <dbReference type="Proteomes" id="UP001232445"/>
    </source>
</evidence>
<dbReference type="Gene3D" id="3.40.50.1000">
    <property type="entry name" value="HAD superfamily/HAD-like"/>
    <property type="match status" value="1"/>
</dbReference>